<evidence type="ECO:0000313" key="3">
    <source>
        <dbReference type="EMBL" id="CAB1129781.1"/>
    </source>
</evidence>
<dbReference type="InterPro" id="IPR036188">
    <property type="entry name" value="FAD/NAD-bd_sf"/>
</dbReference>
<evidence type="ECO:0000313" key="4">
    <source>
        <dbReference type="Proteomes" id="UP000503399"/>
    </source>
</evidence>
<accession>A0A6F8ZJD0</accession>
<dbReference type="Gene3D" id="3.50.50.60">
    <property type="entry name" value="FAD/NAD(P)-binding domain"/>
    <property type="match status" value="1"/>
</dbReference>
<dbReference type="InterPro" id="IPR011777">
    <property type="entry name" value="Geranylgeranyl_Rdtase_fam"/>
</dbReference>
<evidence type="ECO:0000259" key="2">
    <source>
        <dbReference type="Pfam" id="PF01494"/>
    </source>
</evidence>
<keyword evidence="4" id="KW-1185">Reference proteome</keyword>
<feature type="region of interest" description="Disordered" evidence="1">
    <location>
        <begin position="337"/>
        <end position="358"/>
    </location>
</feature>
<feature type="compositionally biased region" description="Pro residues" evidence="1">
    <location>
        <begin position="341"/>
        <end position="358"/>
    </location>
</feature>
<dbReference type="SUPFAM" id="SSF51905">
    <property type="entry name" value="FAD/NAD(P)-binding domain"/>
    <property type="match status" value="1"/>
</dbReference>
<sequence length="358" mass="37062">MPSEFDLIVVGGGPAGSAAAITAAGAGMRVLLVDRARFPRPKLCSGILTAKTRRLLEALGLDPRPALDGVWDRTWVGFRDHGHLLHHAPLVTALRARLDTLLLEAAARAGAEIRTGTGVRTCDPAGGRVTLEDGRQVQARLLVGADGAAGVTRRALGLPARPGWALEVLVPDPRPPEARTAVVEWGLPARGYAWLWPHAGGRVAVGAGVFGGRAAARRLPALLRAWAAGRGLSLPARLSGHAVPVALVPPAAGGGRLLLAGDAAGLADPLTGEGIAYALWSGILAAQAAIHDRPDTYAGLLARGPWAFQAPLRRMAATPARLLRLAWAARRAWGTVVDRTPPLPGTGPTPAEPLAPPA</sequence>
<dbReference type="Proteomes" id="UP000503399">
    <property type="component" value="Chromosome"/>
</dbReference>
<dbReference type="PANTHER" id="PTHR42685:SF22">
    <property type="entry name" value="CONDITIONED MEDIUM FACTOR RECEPTOR 1"/>
    <property type="match status" value="1"/>
</dbReference>
<protein>
    <submittedName>
        <fullName evidence="3">Putative Geranylgeranyl reductase family</fullName>
    </submittedName>
</protein>
<reference evidence="3 4" key="1">
    <citation type="submission" date="2020-02" db="EMBL/GenBank/DDBJ databases">
        <authorList>
            <person name="Hogendoorn C."/>
        </authorList>
    </citation>
    <scope>NUCLEOTIDE SEQUENCE [LARGE SCALE GENOMIC DNA]</scope>
    <source>
        <strain evidence="3">R501</strain>
    </source>
</reference>
<dbReference type="GO" id="GO:0071949">
    <property type="term" value="F:FAD binding"/>
    <property type="evidence" value="ECO:0007669"/>
    <property type="project" value="InterPro"/>
</dbReference>
<name>A0A6F8ZJD0_9FIRM</name>
<dbReference type="NCBIfam" id="TIGR02032">
    <property type="entry name" value="GG-red-SF"/>
    <property type="match status" value="1"/>
</dbReference>
<proteinExistence type="predicted"/>
<dbReference type="KEGG" id="hfv:R50_2284"/>
<dbReference type="EMBL" id="LR778114">
    <property type="protein sequence ID" value="CAB1129781.1"/>
    <property type="molecule type" value="Genomic_DNA"/>
</dbReference>
<dbReference type="PANTHER" id="PTHR42685">
    <property type="entry name" value="GERANYLGERANYL DIPHOSPHATE REDUCTASE"/>
    <property type="match status" value="1"/>
</dbReference>
<dbReference type="InterPro" id="IPR002938">
    <property type="entry name" value="FAD-bd"/>
</dbReference>
<dbReference type="PRINTS" id="PR00420">
    <property type="entry name" value="RNGMNOXGNASE"/>
</dbReference>
<evidence type="ECO:0000256" key="1">
    <source>
        <dbReference type="SAM" id="MobiDB-lite"/>
    </source>
</evidence>
<gene>
    <name evidence="3" type="ORF">R50_2284</name>
</gene>
<dbReference type="AlphaFoldDB" id="A0A6F8ZJD0"/>
<dbReference type="GO" id="GO:0016628">
    <property type="term" value="F:oxidoreductase activity, acting on the CH-CH group of donors, NAD or NADP as acceptor"/>
    <property type="evidence" value="ECO:0007669"/>
    <property type="project" value="InterPro"/>
</dbReference>
<organism evidence="3 4">
    <name type="scientific">Candidatus Hydrogenisulfobacillus filiaventi</name>
    <dbReference type="NCBI Taxonomy" id="2707344"/>
    <lineage>
        <taxon>Bacteria</taxon>
        <taxon>Bacillati</taxon>
        <taxon>Bacillota</taxon>
        <taxon>Clostridia</taxon>
        <taxon>Eubacteriales</taxon>
        <taxon>Clostridiales Family XVII. Incertae Sedis</taxon>
        <taxon>Candidatus Hydrogenisulfobacillus</taxon>
    </lineage>
</organism>
<dbReference type="Pfam" id="PF01494">
    <property type="entry name" value="FAD_binding_3"/>
    <property type="match status" value="1"/>
</dbReference>
<dbReference type="InterPro" id="IPR050407">
    <property type="entry name" value="Geranylgeranyl_reductase"/>
</dbReference>
<feature type="domain" description="FAD-binding" evidence="2">
    <location>
        <begin position="6"/>
        <end position="162"/>
    </location>
</feature>